<dbReference type="InterPro" id="IPR024983">
    <property type="entry name" value="CHAT_dom"/>
</dbReference>
<dbReference type="EMBL" id="JAELUQ010000002">
    <property type="protein sequence ID" value="KAG7420067.1"/>
    <property type="molecule type" value="Genomic_DNA"/>
</dbReference>
<gene>
    <name evidence="2" type="ORF">Forpe1208_v002049</name>
</gene>
<evidence type="ECO:0000313" key="3">
    <source>
        <dbReference type="Proteomes" id="UP000694050"/>
    </source>
</evidence>
<dbReference type="AlphaFoldDB" id="A0A8J5UFM3"/>
<protein>
    <submittedName>
        <fullName evidence="2">Putative 30S ribosomal protein S17-like protein</fullName>
    </submittedName>
</protein>
<dbReference type="Pfam" id="PF12770">
    <property type="entry name" value="CHAT"/>
    <property type="match status" value="1"/>
</dbReference>
<name>A0A8J5UFM3_FUSOX</name>
<evidence type="ECO:0000259" key="1">
    <source>
        <dbReference type="Pfam" id="PF12770"/>
    </source>
</evidence>
<keyword evidence="2" id="KW-0689">Ribosomal protein</keyword>
<feature type="domain" description="CHAT" evidence="1">
    <location>
        <begin position="759"/>
        <end position="1021"/>
    </location>
</feature>
<evidence type="ECO:0000313" key="2">
    <source>
        <dbReference type="EMBL" id="KAG7420067.1"/>
    </source>
</evidence>
<dbReference type="PANTHER" id="PTHR19959:SF119">
    <property type="entry name" value="FUNGAL LIPASE-LIKE DOMAIN-CONTAINING PROTEIN"/>
    <property type="match status" value="1"/>
</dbReference>
<dbReference type="Proteomes" id="UP000694050">
    <property type="component" value="Unassembled WGS sequence"/>
</dbReference>
<comment type="caution">
    <text evidence="2">The sequence shown here is derived from an EMBL/GenBank/DDBJ whole genome shotgun (WGS) entry which is preliminary data.</text>
</comment>
<dbReference type="PANTHER" id="PTHR19959">
    <property type="entry name" value="KINESIN LIGHT CHAIN"/>
    <property type="match status" value="1"/>
</dbReference>
<keyword evidence="2" id="KW-0687">Ribonucleoprotein</keyword>
<sequence length="1075" mass="119155">MGINQDERFFYTRDIADLEETISLARKAVECTLPDHPDYIGRLGNLSTQMAKKFPQTQNMQHLEESIVMTQKTLGTMPHDHLDFADHSHSLGRQFRDRFLHIGELGDIEEAVVLMTRSVHLTPGHDLNLPGRLHDLALALGDKYSYSGQATDIQAAVAMARRAVEATPQNHEGFPGRLHNLSIQLSSRYKRIGAIEDLDDSLDVIRQAIKLTPQDSRLLGQRYHSLAMQLRSKYDSSRDTDVLEESVHTAREAIKATPQNLAGAERGDRLASLASQLGARYLRKGTIEDLEEAINVARDSIKATPDGNPTLTGKYTTLSIHLRNRYTRIGSMKDLEEAIDVTRKAIAVTPLEHKERSDLLINLSIRLGLKYRRTKETVDFDESISVAHQAIEAISDDHPSRPIALEVLGIRLRSRYLRTRNLDDLSESIRMSKEAIEATRDPSRRAGLFANLAVKLRSKYLHTKAMEDLEEAICACRTAIEGTSKDDPNLAKRLHSLGNQLHTKYSRTKVTTDLEEAVQCFQTALRHDTAPINIRMNAGRTLLSFMDVSQGGGHDAYLVAEATIQLAPLLSPPSLHTKDKQHLLAEIAGLASDAAAIALLAGKGPLSAIRLLETGRGVLASSLQDLRVDISALENRHPDLARSFVTLRDQLDAPLLQGGANVEATDTSTGTDQRHEAVNRIPLLLREIRSCPGFEHFLLPPSEAELRAAAARGPIVILNVSRHRCDALIVEQTALQVVQLPQLSPKKILAQAPYVRSVETLDWLWTAAAQPVLDALGFSKTPATDSWPHIWWIPTGMLAGFPVHAAGRHLECNSSAVLDRVVSSYGSSIKTIIHSRQNRNPPTPIRGPRSVVLVAMQDTPGQKSLRHARSEIIAVQGICDLMGLPWTKPKAQRRAVVSAIESCMIFHFAGHGTTDEKSPLASHLLLEDWTQDPLTVASLLETNLSSKSPFFAYLSACGTGQVRDKKSLDESVHLTRAFQLAGFRHVIGTLWEVNDKLCVTMAQLFYRFLHKTGVSDDAISHGLHFATRQLRDSWVQELGYGENVIKDADLVRDVVTCDDTELHYPLWVPYAHYGA</sequence>
<reference evidence="2" key="1">
    <citation type="submission" date="2021-04" db="EMBL/GenBank/DDBJ databases">
        <title>First draft genome resource for Brassicaceae pathogens Fusarium oxysporum f. sp. raphani and Fusarium oxysporum f. sp. rapae.</title>
        <authorList>
            <person name="Asai S."/>
        </authorList>
    </citation>
    <scope>NUCLEOTIDE SEQUENCE</scope>
    <source>
        <strain evidence="2">Tf1208</strain>
    </source>
</reference>
<dbReference type="GO" id="GO:0005840">
    <property type="term" value="C:ribosome"/>
    <property type="evidence" value="ECO:0007669"/>
    <property type="project" value="UniProtKB-KW"/>
</dbReference>
<proteinExistence type="predicted"/>
<accession>A0A8J5UFM3</accession>
<organism evidence="2 3">
    <name type="scientific">Fusarium oxysporum f. sp. rapae</name>
    <dbReference type="NCBI Taxonomy" id="485398"/>
    <lineage>
        <taxon>Eukaryota</taxon>
        <taxon>Fungi</taxon>
        <taxon>Dikarya</taxon>
        <taxon>Ascomycota</taxon>
        <taxon>Pezizomycotina</taxon>
        <taxon>Sordariomycetes</taxon>
        <taxon>Hypocreomycetidae</taxon>
        <taxon>Hypocreales</taxon>
        <taxon>Nectriaceae</taxon>
        <taxon>Fusarium</taxon>
        <taxon>Fusarium oxysporum species complex</taxon>
    </lineage>
</organism>